<evidence type="ECO:0000313" key="4">
    <source>
        <dbReference type="Proteomes" id="UP000297429"/>
    </source>
</evidence>
<dbReference type="Proteomes" id="UP000273898">
    <property type="component" value="Unassembled WGS sequence"/>
</dbReference>
<dbReference type="AlphaFoldDB" id="A0A497XLN6"/>
<name>A0A497XLN6_9SPHI</name>
<reference evidence="2 4" key="2">
    <citation type="submission" date="2019-03" db="EMBL/GenBank/DDBJ databases">
        <authorList>
            <person name="He R.-H."/>
        </authorList>
    </citation>
    <scope>NUCLEOTIDE SEQUENCE [LARGE SCALE GENOMIC DNA]</scope>
    <source>
        <strain evidence="2 4">DSM 19624</strain>
    </source>
</reference>
<evidence type="ECO:0000313" key="1">
    <source>
        <dbReference type="EMBL" id="RLJ69610.1"/>
    </source>
</evidence>
<organism evidence="1 3">
    <name type="scientific">Pedobacter alluvionis</name>
    <dbReference type="NCBI Taxonomy" id="475253"/>
    <lineage>
        <taxon>Bacteria</taxon>
        <taxon>Pseudomonadati</taxon>
        <taxon>Bacteroidota</taxon>
        <taxon>Sphingobacteriia</taxon>
        <taxon>Sphingobacteriales</taxon>
        <taxon>Sphingobacteriaceae</taxon>
        <taxon>Pedobacter</taxon>
    </lineage>
</organism>
<sequence length="104" mass="12326">MQGINRSQHEHLKSLLIKLEEGLSIEEVCPMDENDLQPHSELEVIRAKRLQMQALYIEYLKKLADIEMHIAHYKKVYNDVNINFVSARIRKLNKTERLKCHQES</sequence>
<reference evidence="1 3" key="1">
    <citation type="submission" date="2018-10" db="EMBL/GenBank/DDBJ databases">
        <title>Genomic Encyclopedia of Archaeal and Bacterial Type Strains, Phase II (KMG-II): from individual species to whole genera.</title>
        <authorList>
            <person name="Goeker M."/>
        </authorList>
    </citation>
    <scope>NUCLEOTIDE SEQUENCE [LARGE SCALE GENOMIC DNA]</scope>
    <source>
        <strain evidence="1 3">DSM 19624</strain>
    </source>
</reference>
<gene>
    <name evidence="1" type="ORF">BCL90_5208</name>
    <name evidence="2" type="ORF">E3V97_22870</name>
</gene>
<dbReference type="EMBL" id="RCCK01000016">
    <property type="protein sequence ID" value="RLJ69610.1"/>
    <property type="molecule type" value="Genomic_DNA"/>
</dbReference>
<keyword evidence="4" id="KW-1185">Reference proteome</keyword>
<dbReference type="Proteomes" id="UP000297429">
    <property type="component" value="Unassembled WGS sequence"/>
</dbReference>
<dbReference type="OrthoDB" id="773376at2"/>
<accession>A0A497XLN6</accession>
<comment type="caution">
    <text evidence="1">The sequence shown here is derived from an EMBL/GenBank/DDBJ whole genome shotgun (WGS) entry which is preliminary data.</text>
</comment>
<protein>
    <submittedName>
        <fullName evidence="1">Uncharacterized protein</fullName>
    </submittedName>
</protein>
<dbReference type="EMBL" id="SOPX01000006">
    <property type="protein sequence ID" value="TFB28334.1"/>
    <property type="molecule type" value="Genomic_DNA"/>
</dbReference>
<proteinExistence type="predicted"/>
<evidence type="ECO:0000313" key="2">
    <source>
        <dbReference type="EMBL" id="TFB28334.1"/>
    </source>
</evidence>
<evidence type="ECO:0000313" key="3">
    <source>
        <dbReference type="Proteomes" id="UP000273898"/>
    </source>
</evidence>
<dbReference type="RefSeq" id="WP_121287998.1">
    <property type="nucleotide sequence ID" value="NZ_RCCK01000016.1"/>
</dbReference>